<dbReference type="EMBL" id="MH509447">
    <property type="protein sequence ID" value="AXH47301.1"/>
    <property type="molecule type" value="Genomic_DNA"/>
</dbReference>
<accession>A0A345KW99</accession>
<proteinExistence type="predicted"/>
<dbReference type="RefSeq" id="YP_009806785.1">
    <property type="nucleotide sequence ID" value="NC_048017.1"/>
</dbReference>
<dbReference type="Proteomes" id="UP000260367">
    <property type="component" value="Segment"/>
</dbReference>
<feature type="compositionally biased region" description="Basic residues" evidence="1">
    <location>
        <begin position="51"/>
        <end position="60"/>
    </location>
</feature>
<reference evidence="3" key="1">
    <citation type="submission" date="2018-06" db="EMBL/GenBank/DDBJ databases">
        <authorList>
            <person name="Zhirakovskaya E."/>
        </authorList>
    </citation>
    <scope>NUCLEOTIDE SEQUENCE [LARGE SCALE GENOMIC DNA]</scope>
</reference>
<keyword evidence="3" id="KW-1185">Reference proteome</keyword>
<dbReference type="GeneID" id="54997655"/>
<evidence type="ECO:0000313" key="3">
    <source>
        <dbReference type="Proteomes" id="UP000260367"/>
    </source>
</evidence>
<dbReference type="KEGG" id="vg:54997655"/>
<gene>
    <name evidence="2" type="primary">6</name>
    <name evidence="2" type="ORF">SEA_EDEN_6</name>
</gene>
<name>A0A345KW99_9CAUD</name>
<feature type="region of interest" description="Disordered" evidence="1">
    <location>
        <begin position="1"/>
        <end position="96"/>
    </location>
</feature>
<protein>
    <submittedName>
        <fullName evidence="2">Uncharacterized protein</fullName>
    </submittedName>
</protein>
<feature type="compositionally biased region" description="Acidic residues" evidence="1">
    <location>
        <begin position="71"/>
        <end position="87"/>
    </location>
</feature>
<organism evidence="2 3">
    <name type="scientific">Microbacterium phage Eden</name>
    <dbReference type="NCBI Taxonomy" id="2250289"/>
    <lineage>
        <taxon>Viruses</taxon>
        <taxon>Duplodnaviria</taxon>
        <taxon>Heunggongvirae</taxon>
        <taxon>Uroviricota</taxon>
        <taxon>Caudoviricetes</taxon>
        <taxon>Edenvirus</taxon>
        <taxon>Edenvirus eden</taxon>
    </lineage>
</organism>
<evidence type="ECO:0000256" key="1">
    <source>
        <dbReference type="SAM" id="MobiDB-lite"/>
    </source>
</evidence>
<evidence type="ECO:0000313" key="2">
    <source>
        <dbReference type="EMBL" id="AXH47301.1"/>
    </source>
</evidence>
<sequence length="96" mass="10187">MALKEYRFPDGTTHLFDEDDAPKGAELVGDIAPSVSPGSFDELVMAAHDARGRKGRRRAANKAAPAPENKDEAEDNESDDESEDAPEGAEAGDSAE</sequence>